<dbReference type="PANTHER" id="PTHR34989">
    <property type="entry name" value="PROTEIN HDED"/>
    <property type="match status" value="1"/>
</dbReference>
<evidence type="ECO:0000256" key="1">
    <source>
        <dbReference type="SAM" id="Phobius"/>
    </source>
</evidence>
<keyword evidence="1" id="KW-0472">Membrane</keyword>
<dbReference type="HOGENOM" id="CLU_091585_2_2_6"/>
<dbReference type="AlphaFoldDB" id="C8N9Y7"/>
<organism evidence="2 3">
    <name type="scientific">Cardiobacterium hominis (strain ATCC 15826 / DSM 8339 / NCTC 10426 / 6573)</name>
    <dbReference type="NCBI Taxonomy" id="638300"/>
    <lineage>
        <taxon>Bacteria</taxon>
        <taxon>Pseudomonadati</taxon>
        <taxon>Pseudomonadota</taxon>
        <taxon>Gammaproteobacteria</taxon>
        <taxon>Cardiobacteriales</taxon>
        <taxon>Cardiobacteriaceae</taxon>
        <taxon>Cardiobacterium</taxon>
    </lineage>
</organism>
<comment type="caution">
    <text evidence="2">The sequence shown here is derived from an EMBL/GenBank/DDBJ whole genome shotgun (WGS) entry which is preliminary data.</text>
</comment>
<reference evidence="2 3" key="1">
    <citation type="submission" date="2009-08" db="EMBL/GenBank/DDBJ databases">
        <authorList>
            <person name="Qin X."/>
            <person name="Bachman B."/>
            <person name="Battles P."/>
            <person name="Bell A."/>
            <person name="Bess C."/>
            <person name="Bickham C."/>
            <person name="Chaboub L."/>
            <person name="Chen D."/>
            <person name="Coyle M."/>
            <person name="Deiros D.R."/>
            <person name="Dinh H."/>
            <person name="Forbes L."/>
            <person name="Fowler G."/>
            <person name="Francisco L."/>
            <person name="Fu Q."/>
            <person name="Gubbala S."/>
            <person name="Hale W."/>
            <person name="Han Y."/>
            <person name="Hemphill L."/>
            <person name="Highlander S.K."/>
            <person name="Hirani K."/>
            <person name="Hogues M."/>
            <person name="Jackson L."/>
            <person name="Jakkamsetti A."/>
            <person name="Javaid M."/>
            <person name="Jiang H."/>
            <person name="Korchina V."/>
            <person name="Kovar C."/>
            <person name="Lara F."/>
            <person name="Lee S."/>
            <person name="Mata R."/>
            <person name="Mathew T."/>
            <person name="Moen C."/>
            <person name="Morales K."/>
            <person name="Munidasa M."/>
            <person name="Nazareth L."/>
            <person name="Ngo R."/>
            <person name="Nguyen L."/>
            <person name="Okwuonu G."/>
            <person name="Ongeri F."/>
            <person name="Patil S."/>
            <person name="Petrosino J."/>
            <person name="Pham C."/>
            <person name="Pham P."/>
            <person name="Pu L.-L."/>
            <person name="Puazo M."/>
            <person name="Raj R."/>
            <person name="Reid J."/>
            <person name="Rouhana J."/>
            <person name="Saada N."/>
            <person name="Shang Y."/>
            <person name="Simmons D."/>
            <person name="Thornton R."/>
            <person name="Warren J."/>
            <person name="Weissenberger G."/>
            <person name="Zhang J."/>
            <person name="Zhang L."/>
            <person name="Zhou C."/>
            <person name="Zhu D."/>
            <person name="Muzny D."/>
            <person name="Worley K."/>
            <person name="Gibbs R."/>
        </authorList>
    </citation>
    <scope>NUCLEOTIDE SEQUENCE [LARGE SCALE GENOMIC DNA]</scope>
    <source>
        <strain evidence="3">ATCC 15826 / DSM 8339 / NCTC 10426 / 6573</strain>
    </source>
</reference>
<dbReference type="GeneID" id="84788553"/>
<dbReference type="PANTHER" id="PTHR34989:SF1">
    <property type="entry name" value="PROTEIN HDED"/>
    <property type="match status" value="1"/>
</dbReference>
<dbReference type="EMBL" id="ACKY01000063">
    <property type="protein sequence ID" value="EEV88569.1"/>
    <property type="molecule type" value="Genomic_DNA"/>
</dbReference>
<feature type="transmembrane region" description="Helical" evidence="1">
    <location>
        <begin position="57"/>
        <end position="77"/>
    </location>
</feature>
<feature type="transmembrane region" description="Helical" evidence="1">
    <location>
        <begin position="114"/>
        <end position="134"/>
    </location>
</feature>
<feature type="transmembrane region" description="Helical" evidence="1">
    <location>
        <begin position="140"/>
        <end position="163"/>
    </location>
</feature>
<name>C8N9Y7_CARH6</name>
<feature type="transmembrane region" description="Helical" evidence="1">
    <location>
        <begin position="83"/>
        <end position="102"/>
    </location>
</feature>
<keyword evidence="1" id="KW-1133">Transmembrane helix</keyword>
<feature type="transmembrane region" description="Helical" evidence="1">
    <location>
        <begin position="31"/>
        <end position="50"/>
    </location>
</feature>
<dbReference type="InterPro" id="IPR052712">
    <property type="entry name" value="Acid_resist_chaperone_HdeD"/>
</dbReference>
<evidence type="ECO:0000313" key="3">
    <source>
        <dbReference type="Proteomes" id="UP000004870"/>
    </source>
</evidence>
<proteinExistence type="predicted"/>
<sequence length="167" mass="17309">MKNTTLCYLAGGLSLLGGILALANPFAASLTATVLAGWSFIAVGTLMLIAANHPLGFHLAVFLLGLLALALGVHLVFDPLRGVVSLTAAVGSLLLVAGILRISAALRLYGYFRGTLLVSGLLSFVLAVLIFADFPQSANVILGQFLAIELLSNGISLIALGMARSRY</sequence>
<dbReference type="Pfam" id="PF03729">
    <property type="entry name" value="DUF308"/>
    <property type="match status" value="2"/>
</dbReference>
<accession>C8N9Y7</accession>
<protein>
    <recommendedName>
        <fullName evidence="4">Acid-resistance membrane protein</fullName>
    </recommendedName>
</protein>
<dbReference type="RefSeq" id="WP_004141236.1">
    <property type="nucleotide sequence ID" value="NZ_GG694026.1"/>
</dbReference>
<keyword evidence="1" id="KW-0812">Transmembrane</keyword>
<dbReference type="Proteomes" id="UP000004870">
    <property type="component" value="Unassembled WGS sequence"/>
</dbReference>
<dbReference type="GO" id="GO:0005886">
    <property type="term" value="C:plasma membrane"/>
    <property type="evidence" value="ECO:0007669"/>
    <property type="project" value="TreeGrafter"/>
</dbReference>
<dbReference type="InterPro" id="IPR005325">
    <property type="entry name" value="DUF308_memb"/>
</dbReference>
<evidence type="ECO:0000313" key="2">
    <source>
        <dbReference type="EMBL" id="EEV88569.1"/>
    </source>
</evidence>
<keyword evidence="3" id="KW-1185">Reference proteome</keyword>
<gene>
    <name evidence="2" type="ORF">HMPREF0198_1315</name>
</gene>
<evidence type="ECO:0008006" key="4">
    <source>
        <dbReference type="Google" id="ProtNLM"/>
    </source>
</evidence>